<comment type="caution">
    <text evidence="2">The sequence shown here is derived from an EMBL/GenBank/DDBJ whole genome shotgun (WGS) entry which is preliminary data.</text>
</comment>
<feature type="region of interest" description="Disordered" evidence="1">
    <location>
        <begin position="21"/>
        <end position="56"/>
    </location>
</feature>
<feature type="compositionally biased region" description="Basic and acidic residues" evidence="1">
    <location>
        <begin position="37"/>
        <end position="49"/>
    </location>
</feature>
<dbReference type="EMBL" id="BLKX01000002">
    <property type="protein sequence ID" value="GFG82942.1"/>
    <property type="molecule type" value="Genomic_DNA"/>
</dbReference>
<keyword evidence="2" id="KW-0614">Plasmid</keyword>
<gene>
    <name evidence="2" type="ORF">MPRG_62180</name>
</gene>
<dbReference type="Proteomes" id="UP000465240">
    <property type="component" value="Unassembled WGS sequence"/>
</dbReference>
<evidence type="ECO:0000313" key="3">
    <source>
        <dbReference type="Proteomes" id="UP000465240"/>
    </source>
</evidence>
<geneLocation type="plasmid" evidence="2">
    <name>pJCM18565</name>
</geneLocation>
<name>A0ABQ1CF17_9MYCO</name>
<organism evidence="2 3">
    <name type="scientific">Mycobacterium paragordonae</name>
    <dbReference type="NCBI Taxonomy" id="1389713"/>
    <lineage>
        <taxon>Bacteria</taxon>
        <taxon>Bacillati</taxon>
        <taxon>Actinomycetota</taxon>
        <taxon>Actinomycetes</taxon>
        <taxon>Mycobacteriales</taxon>
        <taxon>Mycobacteriaceae</taxon>
        <taxon>Mycobacterium</taxon>
    </lineage>
</organism>
<protein>
    <submittedName>
        <fullName evidence="2">Uncharacterized protein</fullName>
    </submittedName>
</protein>
<keyword evidence="3" id="KW-1185">Reference proteome</keyword>
<sequence>MNRGKITAARRKRWVSLIQADPGTAGVPDKTAVPLSEMDHSADTSRETADVGQWFY</sequence>
<reference evidence="2 3" key="1">
    <citation type="journal article" date="2019" name="Emerg. Microbes Infect.">
        <title>Comprehensive subspecies identification of 175 nontuberculous mycobacteria species based on 7547 genomic profiles.</title>
        <authorList>
            <person name="Matsumoto Y."/>
            <person name="Kinjo T."/>
            <person name="Motooka D."/>
            <person name="Nabeya D."/>
            <person name="Jung N."/>
            <person name="Uechi K."/>
            <person name="Horii T."/>
            <person name="Iida T."/>
            <person name="Fujita J."/>
            <person name="Nakamura S."/>
        </authorList>
    </citation>
    <scope>NUCLEOTIDE SEQUENCE [LARGE SCALE GENOMIC DNA]</scope>
    <source>
        <strain evidence="2 3">JCM 18565</strain>
    </source>
</reference>
<accession>A0ABQ1CF17</accession>
<proteinExistence type="predicted"/>
<evidence type="ECO:0000256" key="1">
    <source>
        <dbReference type="SAM" id="MobiDB-lite"/>
    </source>
</evidence>
<evidence type="ECO:0000313" key="2">
    <source>
        <dbReference type="EMBL" id="GFG82942.1"/>
    </source>
</evidence>